<dbReference type="InterPro" id="IPR018890">
    <property type="entry name" value="FAM171"/>
</dbReference>
<feature type="signal peptide" evidence="1">
    <location>
        <begin position="1"/>
        <end position="23"/>
    </location>
</feature>
<sequence>MCAAVQATNCLMLPLVFWGSGNQVVLLCSAFTLKVQVSDMVNCQYLSQALVEVYVNYTRTNTALTGEDGGVVLHVAYQLGLPITIVASRDGYLCTLLPCKTSRMPIFSSVAMSLLGLTQGNIWLFEDSVFITAKTSDASSHPTVQFPKRLLNLAEDSDVSSVKAYLTFPSLSTEDNKFLYITQAE</sequence>
<reference evidence="3" key="2">
    <citation type="submission" date="2025-08" db="UniProtKB">
        <authorList>
            <consortium name="Ensembl"/>
        </authorList>
    </citation>
    <scope>IDENTIFICATION</scope>
</reference>
<reference evidence="3" key="1">
    <citation type="submission" date="2019-06" db="EMBL/GenBank/DDBJ databases">
        <authorList>
            <consortium name="Wellcome Sanger Institute Data Sharing"/>
        </authorList>
    </citation>
    <scope>NUCLEOTIDE SEQUENCE [LARGE SCALE GENOMIC DNA]</scope>
</reference>
<feature type="chain" id="PRO_5025555774" description="FAM171 N-terminal domain-containing protein" evidence="1">
    <location>
        <begin position="24"/>
        <end position="185"/>
    </location>
</feature>
<proteinExistence type="predicted"/>
<dbReference type="Proteomes" id="UP000472263">
    <property type="component" value="Chromosome 21"/>
</dbReference>
<dbReference type="PANTHER" id="PTHR31626:SF2">
    <property type="entry name" value="PROTEIN FAM171B"/>
    <property type="match status" value="1"/>
</dbReference>
<dbReference type="InterPro" id="IPR048530">
    <property type="entry name" value="FAM171_N"/>
</dbReference>
<dbReference type="PANTHER" id="PTHR31626">
    <property type="entry name" value="SUSHI DOMAIN-CONTAINING PROTEIN"/>
    <property type="match status" value="1"/>
</dbReference>
<keyword evidence="4" id="KW-1185">Reference proteome</keyword>
<keyword evidence="1" id="KW-0732">Signal</keyword>
<dbReference type="Ensembl" id="ENSMMDT00005029555.1">
    <property type="protein sequence ID" value="ENSMMDP00005028871.1"/>
    <property type="gene ID" value="ENSMMDG00005013748.1"/>
</dbReference>
<dbReference type="InParanoid" id="A0A667Z6T3"/>
<protein>
    <recommendedName>
        <fullName evidence="2">FAM171 N-terminal domain-containing protein</fullName>
    </recommendedName>
</protein>
<reference evidence="3" key="3">
    <citation type="submission" date="2025-09" db="UniProtKB">
        <authorList>
            <consortium name="Ensembl"/>
        </authorList>
    </citation>
    <scope>IDENTIFICATION</scope>
</reference>
<evidence type="ECO:0000313" key="4">
    <source>
        <dbReference type="Proteomes" id="UP000472263"/>
    </source>
</evidence>
<dbReference type="Pfam" id="PF10577">
    <property type="entry name" value="FAM171A1-2-B_N"/>
    <property type="match status" value="1"/>
</dbReference>
<dbReference type="AlphaFoldDB" id="A0A667Z6T3"/>
<dbReference type="GeneTree" id="ENSGT00950000183184"/>
<evidence type="ECO:0000313" key="3">
    <source>
        <dbReference type="Ensembl" id="ENSMMDP00005028871.1"/>
    </source>
</evidence>
<evidence type="ECO:0000256" key="1">
    <source>
        <dbReference type="SAM" id="SignalP"/>
    </source>
</evidence>
<feature type="domain" description="FAM171 N-terminal" evidence="2">
    <location>
        <begin position="32"/>
        <end position="182"/>
    </location>
</feature>
<accession>A0A667Z6T3</accession>
<evidence type="ECO:0000259" key="2">
    <source>
        <dbReference type="Pfam" id="PF10577"/>
    </source>
</evidence>
<organism evidence="3 4">
    <name type="scientific">Myripristis murdjan</name>
    <name type="common">pinecone soldierfish</name>
    <dbReference type="NCBI Taxonomy" id="586833"/>
    <lineage>
        <taxon>Eukaryota</taxon>
        <taxon>Metazoa</taxon>
        <taxon>Chordata</taxon>
        <taxon>Craniata</taxon>
        <taxon>Vertebrata</taxon>
        <taxon>Euteleostomi</taxon>
        <taxon>Actinopterygii</taxon>
        <taxon>Neopterygii</taxon>
        <taxon>Teleostei</taxon>
        <taxon>Neoteleostei</taxon>
        <taxon>Acanthomorphata</taxon>
        <taxon>Holocentriformes</taxon>
        <taxon>Holocentridae</taxon>
        <taxon>Myripristis</taxon>
    </lineage>
</organism>
<name>A0A667Z6T3_9TELE</name>